<evidence type="ECO:0000313" key="1">
    <source>
        <dbReference type="EMBL" id="AOS83983.1"/>
    </source>
</evidence>
<dbReference type="OrthoDB" id="598218at2"/>
<dbReference type="AlphaFoldDB" id="A0A1D8D1H5"/>
<sequence>MTVSVAQLILKHIEEDKFLDAIQCVQNEILKIEVKPELASADRRKIKSLTAIMDKLSEAAMFGSEWDEGRRAKKAAIVKLQKVSAA</sequence>
<evidence type="ECO:0000313" key="2">
    <source>
        <dbReference type="Proteomes" id="UP000095185"/>
    </source>
</evidence>
<gene>
    <name evidence="1" type="ORF">BIU88_07380</name>
</gene>
<dbReference type="KEGG" id="clz:BIU88_07380"/>
<dbReference type="RefSeq" id="WP_069810057.1">
    <property type="nucleotide sequence ID" value="NZ_CP017305.1"/>
</dbReference>
<organism evidence="1 2">
    <name type="scientific">Chlorobaculum limnaeum</name>
    <dbReference type="NCBI Taxonomy" id="274537"/>
    <lineage>
        <taxon>Bacteria</taxon>
        <taxon>Pseudomonadati</taxon>
        <taxon>Chlorobiota</taxon>
        <taxon>Chlorobiia</taxon>
        <taxon>Chlorobiales</taxon>
        <taxon>Chlorobiaceae</taxon>
        <taxon>Chlorobaculum</taxon>
    </lineage>
</organism>
<keyword evidence="2" id="KW-1185">Reference proteome</keyword>
<dbReference type="EMBL" id="CP017305">
    <property type="protein sequence ID" value="AOS83983.1"/>
    <property type="molecule type" value="Genomic_DNA"/>
</dbReference>
<dbReference type="Proteomes" id="UP000095185">
    <property type="component" value="Chromosome"/>
</dbReference>
<protein>
    <submittedName>
        <fullName evidence="1">Uncharacterized protein</fullName>
    </submittedName>
</protein>
<name>A0A1D8D1H5_CHLLM</name>
<accession>A0A1D8D1H5</accession>
<proteinExistence type="predicted"/>
<reference evidence="1" key="1">
    <citation type="submission" date="2016-09" db="EMBL/GenBank/DDBJ databases">
        <title>Genome sequence of Chlorobaculum limnaeum.</title>
        <authorList>
            <person name="Liu Z."/>
            <person name="Tank M."/>
            <person name="Bryant D.A."/>
        </authorList>
    </citation>
    <scope>NUCLEOTIDE SEQUENCE [LARGE SCALE GENOMIC DNA]</scope>
    <source>
        <strain evidence="1">DSM 1677</strain>
    </source>
</reference>